<evidence type="ECO:0000256" key="2">
    <source>
        <dbReference type="SAM" id="Phobius"/>
    </source>
</evidence>
<dbReference type="SUPFAM" id="SSF53448">
    <property type="entry name" value="Nucleotide-diphospho-sugar transferases"/>
    <property type="match status" value="1"/>
</dbReference>
<feature type="compositionally biased region" description="Polar residues" evidence="1">
    <location>
        <begin position="153"/>
        <end position="164"/>
    </location>
</feature>
<feature type="compositionally biased region" description="Low complexity" evidence="1">
    <location>
        <begin position="30"/>
        <end position="48"/>
    </location>
</feature>
<reference evidence="3 4" key="1">
    <citation type="submission" date="2024-10" db="EMBL/GenBank/DDBJ databases">
        <title>Updated reference genomes for cyclostephanoid diatoms.</title>
        <authorList>
            <person name="Roberts W.R."/>
            <person name="Alverson A.J."/>
        </authorList>
    </citation>
    <scope>NUCLEOTIDE SEQUENCE [LARGE SCALE GENOMIC DNA]</scope>
    <source>
        <strain evidence="3 4">AJA232-27</strain>
    </source>
</reference>
<protein>
    <submittedName>
        <fullName evidence="3">Uncharacterized protein</fullName>
    </submittedName>
</protein>
<keyword evidence="2" id="KW-1133">Transmembrane helix</keyword>
<keyword evidence="2" id="KW-0812">Transmembrane</keyword>
<gene>
    <name evidence="3" type="ORF">ACHAWU_008910</name>
</gene>
<keyword evidence="2" id="KW-0472">Membrane</keyword>
<feature type="compositionally biased region" description="Low complexity" evidence="1">
    <location>
        <begin position="121"/>
        <end position="131"/>
    </location>
</feature>
<feature type="region of interest" description="Disordered" evidence="1">
    <location>
        <begin position="879"/>
        <end position="901"/>
    </location>
</feature>
<feature type="compositionally biased region" description="Polar residues" evidence="1">
    <location>
        <begin position="132"/>
        <end position="141"/>
    </location>
</feature>
<evidence type="ECO:0000313" key="4">
    <source>
        <dbReference type="Proteomes" id="UP001530293"/>
    </source>
</evidence>
<dbReference type="EMBL" id="JALLBG020000209">
    <property type="protein sequence ID" value="KAL3759208.1"/>
    <property type="molecule type" value="Genomic_DNA"/>
</dbReference>
<dbReference type="InterPro" id="IPR029044">
    <property type="entry name" value="Nucleotide-diphossugar_trans"/>
</dbReference>
<feature type="compositionally biased region" description="Low complexity" evidence="1">
    <location>
        <begin position="70"/>
        <end position="81"/>
    </location>
</feature>
<organism evidence="3 4">
    <name type="scientific">Discostella pseudostelligera</name>
    <dbReference type="NCBI Taxonomy" id="259834"/>
    <lineage>
        <taxon>Eukaryota</taxon>
        <taxon>Sar</taxon>
        <taxon>Stramenopiles</taxon>
        <taxon>Ochrophyta</taxon>
        <taxon>Bacillariophyta</taxon>
        <taxon>Coscinodiscophyceae</taxon>
        <taxon>Thalassiosirophycidae</taxon>
        <taxon>Stephanodiscales</taxon>
        <taxon>Stephanodiscaceae</taxon>
        <taxon>Discostella</taxon>
    </lineage>
</organism>
<feature type="transmembrane region" description="Helical" evidence="2">
    <location>
        <begin position="277"/>
        <end position="297"/>
    </location>
</feature>
<comment type="caution">
    <text evidence="3">The sequence shown here is derived from an EMBL/GenBank/DDBJ whole genome shotgun (WGS) entry which is preliminary data.</text>
</comment>
<feature type="region of interest" description="Disordered" evidence="1">
    <location>
        <begin position="30"/>
        <end position="196"/>
    </location>
</feature>
<feature type="region of interest" description="Disordered" evidence="1">
    <location>
        <begin position="215"/>
        <end position="234"/>
    </location>
</feature>
<evidence type="ECO:0000256" key="1">
    <source>
        <dbReference type="SAM" id="MobiDB-lite"/>
    </source>
</evidence>
<dbReference type="Gene3D" id="3.90.550.10">
    <property type="entry name" value="Spore Coat Polysaccharide Biosynthesis Protein SpsA, Chain A"/>
    <property type="match status" value="1"/>
</dbReference>
<dbReference type="Proteomes" id="UP001530293">
    <property type="component" value="Unassembled WGS sequence"/>
</dbReference>
<feature type="region of interest" description="Disordered" evidence="1">
    <location>
        <begin position="401"/>
        <end position="430"/>
    </location>
</feature>
<dbReference type="InterPro" id="IPR050587">
    <property type="entry name" value="GNT1/Glycosyltrans_8"/>
</dbReference>
<dbReference type="PANTHER" id="PTHR11183">
    <property type="entry name" value="GLYCOGENIN SUBFAMILY MEMBER"/>
    <property type="match status" value="1"/>
</dbReference>
<evidence type="ECO:0000313" key="3">
    <source>
        <dbReference type="EMBL" id="KAL3759208.1"/>
    </source>
</evidence>
<name>A0ABD3M636_9STRA</name>
<accession>A0ABD3M636</accession>
<dbReference type="AlphaFoldDB" id="A0ABD3M636"/>
<proteinExistence type="predicted"/>
<feature type="compositionally biased region" description="Acidic residues" evidence="1">
    <location>
        <begin position="82"/>
        <end position="94"/>
    </location>
</feature>
<sequence>MMTMTDNDNETICTSELLDLIQADIIGTTGTGTATRSSSGGSGARNSGILNQRRHDPFSVRLTRRQAVPSSHSPTASSVSSVDDDDDCDSNEENDNFKAHRPLARSSWMHSSGGAAGGRSKNTNRNNTNKRASSSLMSQQRMPFGGGYGGMFQDNSLGSRSTVSSHRHGSDDGQEEATTAGGGTNRRSAGSVDDNSSSAMSSILSFTSNLFSSKKQQGQQRYHSKDSTNPYSSASSINSCATGVGAASQYSSSGWKNYPILRNAPLALLQMPFRLRYFMQLFALIAIFMLASLNYFIAMEMHPTSNTNPHGTMMRMGETQQKDGGLRPYRMPDYEVEEEEPILEGGGASPNHIPRLRVHNPWKFLHRKEGGSQQQHHPHANYVLFDRAVNKFKNSVRFGHQGGIGSGGSSSSSGGAGIDADDEYSSSSSASSLGPFQYGWKSMPRLITTNFATGLSDDEIITNQHASNAEYYESMMGRIKEQLHLGSKVDLMGGGENEEEEEERSLPAKGTVAYVLPVTSCFPSTYNEESSSSLYTTNQPKDGASFRDFAIMLRAMIHAQSYRNSASGSVYDYKMHAILHPHAKKCRDANDLFTVRTRNDRDEPAAGEAAEDGTTTGNWKNGVVDRSVVLQDLGYQVSIQYPPIDPIDIQGSDYLRTYLSTNTDEMNDLIRLYAYELEEYDAVVLVDYDTLILRPIDEVIDLIMESGVENQDDVVDQGDRTNDGGIDAVFSWEHIPSLVNSNARASVINLSFFALRPSKLTFAQLVRSYLTSAFSEGRGWGSIGRGSFPGWMTTQGFLTYYYDEVANAAKVEVNRCSFGNSGEEGNVNNSILITNEGKVDCFGGSDGQCKDCSKSNVEDVVVADLSYCRAPWECGDSGMEDSNGMTAENEHDEASSSTSDKVLSSGLCRQYQKMWFSGRLQMEDVHPQLQKGDGRLCIDGRYQPMMLFKPTEG</sequence>
<keyword evidence="4" id="KW-1185">Reference proteome</keyword>